<organism evidence="4 5">
    <name type="scientific">Nonomuraea monospora</name>
    <dbReference type="NCBI Taxonomy" id="568818"/>
    <lineage>
        <taxon>Bacteria</taxon>
        <taxon>Bacillati</taxon>
        <taxon>Actinomycetota</taxon>
        <taxon>Actinomycetes</taxon>
        <taxon>Streptosporangiales</taxon>
        <taxon>Streptosporangiaceae</taxon>
        <taxon>Nonomuraea</taxon>
    </lineage>
</organism>
<dbReference type="PANTHER" id="PTHR43046">
    <property type="entry name" value="GDP-MANNOSE MANNOSYL HYDROLASE"/>
    <property type="match status" value="1"/>
</dbReference>
<accession>A0ABN3D3Q6</accession>
<sequence>MRERVRAILIDHDGHLLTIKRIKPGQQPYWVLPGGGVEDTDTCLEDALARELREELGAETAIHALVHVLATTHDRQHFFLARLLHYNLADRSGPELTEPGRGQYLAEHVPLTEAGIGAITLQPPQIAAFLTRSLTAPDGLFTLPDLRLRNPERQPQPAR</sequence>
<dbReference type="SUPFAM" id="SSF55811">
    <property type="entry name" value="Nudix"/>
    <property type="match status" value="1"/>
</dbReference>
<dbReference type="EMBL" id="BAAAQX010000071">
    <property type="protein sequence ID" value="GAA2216483.1"/>
    <property type="molecule type" value="Genomic_DNA"/>
</dbReference>
<evidence type="ECO:0000256" key="2">
    <source>
        <dbReference type="ARBA" id="ARBA00022801"/>
    </source>
</evidence>
<keyword evidence="5" id="KW-1185">Reference proteome</keyword>
<keyword evidence="2" id="KW-0378">Hydrolase</keyword>
<comment type="caution">
    <text evidence="4">The sequence shown here is derived from an EMBL/GenBank/DDBJ whole genome shotgun (WGS) entry which is preliminary data.</text>
</comment>
<proteinExistence type="predicted"/>
<dbReference type="PROSITE" id="PS51462">
    <property type="entry name" value="NUDIX"/>
    <property type="match status" value="1"/>
</dbReference>
<evidence type="ECO:0000313" key="4">
    <source>
        <dbReference type="EMBL" id="GAA2216483.1"/>
    </source>
</evidence>
<dbReference type="Pfam" id="PF00293">
    <property type="entry name" value="NUDIX"/>
    <property type="match status" value="1"/>
</dbReference>
<dbReference type="PANTHER" id="PTHR43046:SF14">
    <property type="entry name" value="MUTT_NUDIX FAMILY PROTEIN"/>
    <property type="match status" value="1"/>
</dbReference>
<dbReference type="InterPro" id="IPR000086">
    <property type="entry name" value="NUDIX_hydrolase_dom"/>
</dbReference>
<comment type="cofactor">
    <cofactor evidence="1">
        <name>Mg(2+)</name>
        <dbReference type="ChEBI" id="CHEBI:18420"/>
    </cofactor>
</comment>
<feature type="domain" description="Nudix hydrolase" evidence="3">
    <location>
        <begin position="1"/>
        <end position="125"/>
    </location>
</feature>
<evidence type="ECO:0000256" key="1">
    <source>
        <dbReference type="ARBA" id="ARBA00001946"/>
    </source>
</evidence>
<dbReference type="InterPro" id="IPR015797">
    <property type="entry name" value="NUDIX_hydrolase-like_dom_sf"/>
</dbReference>
<gene>
    <name evidence="4" type="ORF">GCM10009850_119520</name>
</gene>
<evidence type="ECO:0000259" key="3">
    <source>
        <dbReference type="PROSITE" id="PS51462"/>
    </source>
</evidence>
<protein>
    <recommendedName>
        <fullName evidence="3">Nudix hydrolase domain-containing protein</fullName>
    </recommendedName>
</protein>
<dbReference type="Gene3D" id="3.90.79.10">
    <property type="entry name" value="Nucleoside Triphosphate Pyrophosphohydrolase"/>
    <property type="match status" value="1"/>
</dbReference>
<dbReference type="RefSeq" id="WP_344496119.1">
    <property type="nucleotide sequence ID" value="NZ_BAAAQX010000071.1"/>
</dbReference>
<dbReference type="Proteomes" id="UP001499843">
    <property type="component" value="Unassembled WGS sequence"/>
</dbReference>
<reference evidence="4 5" key="1">
    <citation type="journal article" date="2019" name="Int. J. Syst. Evol. Microbiol.">
        <title>The Global Catalogue of Microorganisms (GCM) 10K type strain sequencing project: providing services to taxonomists for standard genome sequencing and annotation.</title>
        <authorList>
            <consortium name="The Broad Institute Genomics Platform"/>
            <consortium name="The Broad Institute Genome Sequencing Center for Infectious Disease"/>
            <person name="Wu L."/>
            <person name="Ma J."/>
        </authorList>
    </citation>
    <scope>NUCLEOTIDE SEQUENCE [LARGE SCALE GENOMIC DNA]</scope>
    <source>
        <strain evidence="4 5">JCM 16114</strain>
    </source>
</reference>
<evidence type="ECO:0000313" key="5">
    <source>
        <dbReference type="Proteomes" id="UP001499843"/>
    </source>
</evidence>
<name>A0ABN3D3Q6_9ACTN</name>